<keyword evidence="4" id="KW-1185">Reference proteome</keyword>
<feature type="region of interest" description="Disordered" evidence="1">
    <location>
        <begin position="557"/>
        <end position="616"/>
    </location>
</feature>
<organism evidence="3 4">
    <name type="scientific">Leucocoprinus leucothites</name>
    <dbReference type="NCBI Taxonomy" id="201217"/>
    <lineage>
        <taxon>Eukaryota</taxon>
        <taxon>Fungi</taxon>
        <taxon>Dikarya</taxon>
        <taxon>Basidiomycota</taxon>
        <taxon>Agaricomycotina</taxon>
        <taxon>Agaricomycetes</taxon>
        <taxon>Agaricomycetidae</taxon>
        <taxon>Agaricales</taxon>
        <taxon>Agaricineae</taxon>
        <taxon>Agaricaceae</taxon>
        <taxon>Leucocoprinus</taxon>
    </lineage>
</organism>
<gene>
    <name evidence="3" type="ORF">D9756_004634</name>
</gene>
<feature type="compositionally biased region" description="Basic and acidic residues" evidence="1">
    <location>
        <begin position="606"/>
        <end position="616"/>
    </location>
</feature>
<evidence type="ECO:0000313" key="3">
    <source>
        <dbReference type="EMBL" id="KAF5360661.1"/>
    </source>
</evidence>
<dbReference type="Proteomes" id="UP000559027">
    <property type="component" value="Unassembled WGS sequence"/>
</dbReference>
<reference evidence="3 4" key="1">
    <citation type="journal article" date="2020" name="ISME J.">
        <title>Uncovering the hidden diversity of litter-decomposition mechanisms in mushroom-forming fungi.</title>
        <authorList>
            <person name="Floudas D."/>
            <person name="Bentzer J."/>
            <person name="Ahren D."/>
            <person name="Johansson T."/>
            <person name="Persson P."/>
            <person name="Tunlid A."/>
        </authorList>
    </citation>
    <scope>NUCLEOTIDE SEQUENCE [LARGE SCALE GENOMIC DNA]</scope>
    <source>
        <strain evidence="3 4">CBS 146.42</strain>
    </source>
</reference>
<name>A0A8H5G9A2_9AGAR</name>
<feature type="compositionally biased region" description="Polar residues" evidence="1">
    <location>
        <begin position="482"/>
        <end position="499"/>
    </location>
</feature>
<dbReference type="OrthoDB" id="3364886at2759"/>
<feature type="transmembrane region" description="Helical" evidence="2">
    <location>
        <begin position="135"/>
        <end position="152"/>
    </location>
</feature>
<feature type="compositionally biased region" description="Basic and acidic residues" evidence="1">
    <location>
        <begin position="575"/>
        <end position="586"/>
    </location>
</feature>
<feature type="region of interest" description="Disordered" evidence="1">
    <location>
        <begin position="411"/>
        <end position="437"/>
    </location>
</feature>
<feature type="transmembrane region" description="Helical" evidence="2">
    <location>
        <begin position="159"/>
        <end position="180"/>
    </location>
</feature>
<evidence type="ECO:0000256" key="1">
    <source>
        <dbReference type="SAM" id="MobiDB-lite"/>
    </source>
</evidence>
<accession>A0A8H5G9A2</accession>
<evidence type="ECO:0000313" key="4">
    <source>
        <dbReference type="Proteomes" id="UP000559027"/>
    </source>
</evidence>
<keyword evidence="2" id="KW-0812">Transmembrane</keyword>
<feature type="region of interest" description="Disordered" evidence="1">
    <location>
        <begin position="341"/>
        <end position="395"/>
    </location>
</feature>
<keyword evidence="2" id="KW-1133">Transmembrane helix</keyword>
<dbReference type="EMBL" id="JAACJO010000003">
    <property type="protein sequence ID" value="KAF5360661.1"/>
    <property type="molecule type" value="Genomic_DNA"/>
</dbReference>
<protein>
    <recommendedName>
        <fullName evidence="5">DUF4203 domain-containing protein</fullName>
    </recommendedName>
</protein>
<comment type="caution">
    <text evidence="3">The sequence shown here is derived from an EMBL/GenBank/DDBJ whole genome shotgun (WGS) entry which is preliminary data.</text>
</comment>
<feature type="compositionally biased region" description="Low complexity" evidence="1">
    <location>
        <begin position="411"/>
        <end position="422"/>
    </location>
</feature>
<dbReference type="AlphaFoldDB" id="A0A8H5G9A2"/>
<proteinExistence type="predicted"/>
<feature type="region of interest" description="Disordered" evidence="1">
    <location>
        <begin position="477"/>
        <end position="505"/>
    </location>
</feature>
<evidence type="ECO:0000256" key="2">
    <source>
        <dbReference type="SAM" id="Phobius"/>
    </source>
</evidence>
<evidence type="ECO:0008006" key="5">
    <source>
        <dbReference type="Google" id="ProtNLM"/>
    </source>
</evidence>
<keyword evidence="2" id="KW-0472">Membrane</keyword>
<feature type="transmembrane region" description="Helical" evidence="2">
    <location>
        <begin position="186"/>
        <end position="206"/>
    </location>
</feature>
<sequence>MQNTLAKQPLSGTIMDLGPRDANLTHDEHKFIPRNIRHSYPRGFFPLLCDTSTINNFPTDYSALPGTFDKNKKRKFAWFLEGGVGGLACGYTTGRESNTLALDKVLNVLNTSPCGFIPLACYPNENCVDATIPKSFLAVWIFVCIFTTLLAGRYRYAALTMAGISGGALASLALCVIIHPSLTPRVVLIAISVPLLTFLVLLFYFVPKFHSWLLHPTLRFCTSSNGAFGIILSISLLLNPKVEAWANVWERLWLQDGDSWGTGKEKGLSAAFCIFLVVGAATDWALRRWIGECPDEKWDNYLANYMANLPSQADRAGIFEPPKSFWGRFFDNDKRDPILFPPDSDLKVAPQSPSTLNDHSPPLSKSLAGGLIKKPRSHSRKYGFQSPATRKRKPVKFGALDELSSLPNHIPPLSYSSSTPTLVDEPPKALRKQSTNTVGDPAKPLVIDYEAELAQLKKLKGSNGNLMDGMLDYSDHEEEDLTSISQRRSMSNTNDQSPGRWSPAFIKRHSSGLSISADPGSPAIPFPGSAPVPATPSLIKAMDRIAIAQRDAFGPVTPSPFIPASTSATPTGDARNSEGKQLKLETKGLGYMPERQRIEEEEEEDNARAVERARKERAPRWEEFWREVRAKAHS</sequence>